<protein>
    <submittedName>
        <fullName evidence="1">Uncharacterized protein</fullName>
    </submittedName>
</protein>
<proteinExistence type="predicted"/>
<dbReference type="RefSeq" id="WP_222012534.1">
    <property type="nucleotide sequence ID" value="NZ_JABTXI010000020.1"/>
</dbReference>
<gene>
    <name evidence="1" type="ORF">HJA87_30585</name>
</gene>
<reference evidence="1 2" key="1">
    <citation type="submission" date="2020-06" db="EMBL/GenBank/DDBJ databases">
        <title>Global-level population genomics: horizontal gene transfer, symbiosis and evolution in Rhizobia.</title>
        <authorList>
            <person name="Gai Y."/>
        </authorList>
    </citation>
    <scope>NUCLEOTIDE SEQUENCE [LARGE SCALE GENOMIC DNA]</scope>
    <source>
        <strain evidence="1 2">PLR6_1b</strain>
    </source>
</reference>
<dbReference type="Proteomes" id="UP000720124">
    <property type="component" value="Unassembled WGS sequence"/>
</dbReference>
<dbReference type="EMBL" id="JABTXI010000020">
    <property type="protein sequence ID" value="MBY3594179.1"/>
    <property type="molecule type" value="Genomic_DNA"/>
</dbReference>
<sequence>MIKQVMMSPSKALHHWLVDGMSREQVLSQTGYSRWADLAADHIEALESTEMAMRDRMMSPDDHQREEDIEAVWAEFGDYLKEFVPPYEYDQEIERLLPLIKTTRQMENAARSKPFRNAVRRRKLNVQ</sequence>
<evidence type="ECO:0000313" key="1">
    <source>
        <dbReference type="EMBL" id="MBY3594179.1"/>
    </source>
</evidence>
<name>A0ABS7LRV0_9HYPH</name>
<evidence type="ECO:0000313" key="2">
    <source>
        <dbReference type="Proteomes" id="UP000720124"/>
    </source>
</evidence>
<organism evidence="1 2">
    <name type="scientific">Rhizobium bangladeshense</name>
    <dbReference type="NCBI Taxonomy" id="1138189"/>
    <lineage>
        <taxon>Bacteria</taxon>
        <taxon>Pseudomonadati</taxon>
        <taxon>Pseudomonadota</taxon>
        <taxon>Alphaproteobacteria</taxon>
        <taxon>Hyphomicrobiales</taxon>
        <taxon>Rhizobiaceae</taxon>
        <taxon>Rhizobium/Agrobacterium group</taxon>
        <taxon>Rhizobium</taxon>
    </lineage>
</organism>
<keyword evidence="2" id="KW-1185">Reference proteome</keyword>
<accession>A0ABS7LRV0</accession>
<comment type="caution">
    <text evidence="1">The sequence shown here is derived from an EMBL/GenBank/DDBJ whole genome shotgun (WGS) entry which is preliminary data.</text>
</comment>